<dbReference type="NCBIfam" id="TIGR04056">
    <property type="entry name" value="OMP_RagA_SusC"/>
    <property type="match status" value="1"/>
</dbReference>
<dbReference type="InterPro" id="IPR023997">
    <property type="entry name" value="TonB-dep_OMP_SusC/RagA_CS"/>
</dbReference>
<evidence type="ECO:0000256" key="1">
    <source>
        <dbReference type="ARBA" id="ARBA00004571"/>
    </source>
</evidence>
<evidence type="ECO:0000256" key="2">
    <source>
        <dbReference type="ARBA" id="ARBA00022448"/>
    </source>
</evidence>
<reference key="1">
    <citation type="submission" date="2010-11" db="EMBL/GenBank/DDBJ databases">
        <title>The complete genome of Leadbetterella byssophila DSM 17132.</title>
        <authorList>
            <consortium name="US DOE Joint Genome Institute (JGI-PGF)"/>
            <person name="Lucas S."/>
            <person name="Copeland A."/>
            <person name="Lapidus A."/>
            <person name="Glavina del Rio T."/>
            <person name="Dalin E."/>
            <person name="Tice H."/>
            <person name="Bruce D."/>
            <person name="Goodwin L."/>
            <person name="Pitluck S."/>
            <person name="Kyrpides N."/>
            <person name="Mavromatis K."/>
            <person name="Ivanova N."/>
            <person name="Teshima H."/>
            <person name="Brettin T."/>
            <person name="Detter J.C."/>
            <person name="Han C."/>
            <person name="Tapia R."/>
            <person name="Land M."/>
            <person name="Hauser L."/>
            <person name="Markowitz V."/>
            <person name="Cheng J.-F."/>
            <person name="Hugenholtz P."/>
            <person name="Woyke T."/>
            <person name="Wu D."/>
            <person name="Tindall B."/>
            <person name="Pomrenke H.G."/>
            <person name="Brambilla E."/>
            <person name="Klenk H.-P."/>
            <person name="Eisen J.A."/>
        </authorList>
    </citation>
    <scope>NUCLEOTIDE SEQUENCE [LARGE SCALE GENOMIC DNA]</scope>
    <source>
        <strain>DSM 17132</strain>
    </source>
</reference>
<dbReference type="GO" id="GO:0044718">
    <property type="term" value="P:siderophore transmembrane transport"/>
    <property type="evidence" value="ECO:0007669"/>
    <property type="project" value="TreeGrafter"/>
</dbReference>
<dbReference type="RefSeq" id="WP_013408989.1">
    <property type="nucleotide sequence ID" value="NC_014655.1"/>
</dbReference>
<dbReference type="Gene3D" id="2.40.170.20">
    <property type="entry name" value="TonB-dependent receptor, beta-barrel domain"/>
    <property type="match status" value="1"/>
</dbReference>
<dbReference type="eggNOG" id="COG1629">
    <property type="taxonomic scope" value="Bacteria"/>
</dbReference>
<dbReference type="AlphaFoldDB" id="E4RVP9"/>
<accession>E4RVP9</accession>
<dbReference type="InterPro" id="IPR012910">
    <property type="entry name" value="Plug_dom"/>
</dbReference>
<evidence type="ECO:0000256" key="11">
    <source>
        <dbReference type="RuleBase" id="RU003357"/>
    </source>
</evidence>
<evidence type="ECO:0000256" key="10">
    <source>
        <dbReference type="PROSITE-ProRule" id="PRU01360"/>
    </source>
</evidence>
<evidence type="ECO:0000313" key="16">
    <source>
        <dbReference type="Proteomes" id="UP000007435"/>
    </source>
</evidence>
<evidence type="ECO:0000256" key="4">
    <source>
        <dbReference type="ARBA" id="ARBA00022692"/>
    </source>
</evidence>
<feature type="signal peptide" evidence="12">
    <location>
        <begin position="1"/>
        <end position="18"/>
    </location>
</feature>
<dbReference type="InterPro" id="IPR036942">
    <property type="entry name" value="Beta-barrel_TonB_sf"/>
</dbReference>
<evidence type="ECO:0000256" key="6">
    <source>
        <dbReference type="ARBA" id="ARBA00023077"/>
    </source>
</evidence>
<name>E4RVP9_LEAB4</name>
<evidence type="ECO:0000256" key="9">
    <source>
        <dbReference type="ARBA" id="ARBA00023237"/>
    </source>
</evidence>
<dbReference type="GO" id="GO:0009279">
    <property type="term" value="C:cell outer membrane"/>
    <property type="evidence" value="ECO:0007669"/>
    <property type="project" value="UniProtKB-SubCell"/>
</dbReference>
<dbReference type="PANTHER" id="PTHR30069:SF29">
    <property type="entry name" value="HEMOGLOBIN AND HEMOGLOBIN-HAPTOGLOBIN-BINDING PROTEIN 1-RELATED"/>
    <property type="match status" value="1"/>
</dbReference>
<dbReference type="STRING" id="649349.Lbys_2271"/>
<dbReference type="KEGG" id="lby:Lbys_2271"/>
<keyword evidence="7 10" id="KW-0472">Membrane</keyword>
<evidence type="ECO:0000256" key="7">
    <source>
        <dbReference type="ARBA" id="ARBA00023136"/>
    </source>
</evidence>
<dbReference type="Pfam" id="PF00593">
    <property type="entry name" value="TonB_dep_Rec_b-barrel"/>
    <property type="match status" value="1"/>
</dbReference>
<reference evidence="15 16" key="2">
    <citation type="journal article" date="2011" name="Stand. Genomic Sci.">
        <title>Complete genome sequence of Leadbetterella byssophila type strain (4M15).</title>
        <authorList>
            <person name="Abt B."/>
            <person name="Teshima H."/>
            <person name="Lucas S."/>
            <person name="Lapidus A."/>
            <person name="Del Rio T.G."/>
            <person name="Nolan M."/>
            <person name="Tice H."/>
            <person name="Cheng J.F."/>
            <person name="Pitluck S."/>
            <person name="Liolios K."/>
            <person name="Pagani I."/>
            <person name="Ivanova N."/>
            <person name="Mavromatis K."/>
            <person name="Pati A."/>
            <person name="Tapia R."/>
            <person name="Han C."/>
            <person name="Goodwin L."/>
            <person name="Chen A."/>
            <person name="Palaniappan K."/>
            <person name="Land M."/>
            <person name="Hauser L."/>
            <person name="Chang Y.J."/>
            <person name="Jeffries C.D."/>
            <person name="Rohde M."/>
            <person name="Goker M."/>
            <person name="Tindall B.J."/>
            <person name="Detter J.C."/>
            <person name="Woyke T."/>
            <person name="Bristow J."/>
            <person name="Eisen J.A."/>
            <person name="Markowitz V."/>
            <person name="Hugenholtz P."/>
            <person name="Klenk H.P."/>
            <person name="Kyrpides N.C."/>
        </authorList>
    </citation>
    <scope>NUCLEOTIDE SEQUENCE [LARGE SCALE GENOMIC DNA]</scope>
    <source>
        <strain evidence="16">DSM 17132 / JCM 16389 / KACC 11308 / NBRC 106382 / 4M15</strain>
    </source>
</reference>
<dbReference type="eggNOG" id="COG4206">
    <property type="taxonomic scope" value="Bacteria"/>
</dbReference>
<evidence type="ECO:0000256" key="12">
    <source>
        <dbReference type="SAM" id="SignalP"/>
    </source>
</evidence>
<gene>
    <name evidence="15" type="ordered locus">Lbys_2271</name>
</gene>
<evidence type="ECO:0000256" key="3">
    <source>
        <dbReference type="ARBA" id="ARBA00022452"/>
    </source>
</evidence>
<evidence type="ECO:0000256" key="5">
    <source>
        <dbReference type="ARBA" id="ARBA00022729"/>
    </source>
</evidence>
<keyword evidence="9 10" id="KW-0998">Cell outer membrane</keyword>
<evidence type="ECO:0000313" key="15">
    <source>
        <dbReference type="EMBL" id="ADQ17948.1"/>
    </source>
</evidence>
<dbReference type="InterPro" id="IPR008969">
    <property type="entry name" value="CarboxyPept-like_regulatory"/>
</dbReference>
<dbReference type="SUPFAM" id="SSF49464">
    <property type="entry name" value="Carboxypeptidase regulatory domain-like"/>
    <property type="match status" value="1"/>
</dbReference>
<organism evidence="15 16">
    <name type="scientific">Leadbetterella byssophila (strain DSM 17132 / JCM 16389 / KACC 11308 / NBRC 106382 / 4M15)</name>
    <dbReference type="NCBI Taxonomy" id="649349"/>
    <lineage>
        <taxon>Bacteria</taxon>
        <taxon>Pseudomonadati</taxon>
        <taxon>Bacteroidota</taxon>
        <taxon>Cytophagia</taxon>
        <taxon>Cytophagales</taxon>
        <taxon>Leadbetterellaceae</taxon>
        <taxon>Leadbetterella</taxon>
    </lineage>
</organism>
<keyword evidence="3 10" id="KW-1134">Transmembrane beta strand</keyword>
<dbReference type="NCBIfam" id="TIGR04057">
    <property type="entry name" value="SusC_RagA_signa"/>
    <property type="match status" value="1"/>
</dbReference>
<dbReference type="GO" id="GO:0015344">
    <property type="term" value="F:siderophore uptake transmembrane transporter activity"/>
    <property type="evidence" value="ECO:0007669"/>
    <property type="project" value="TreeGrafter"/>
</dbReference>
<dbReference type="Pfam" id="PF07715">
    <property type="entry name" value="Plug"/>
    <property type="match status" value="1"/>
</dbReference>
<dbReference type="PROSITE" id="PS52016">
    <property type="entry name" value="TONB_DEPENDENT_REC_3"/>
    <property type="match status" value="1"/>
</dbReference>
<dbReference type="HOGENOM" id="CLU_004317_0_1_10"/>
<keyword evidence="2 10" id="KW-0813">Transport</keyword>
<dbReference type="InterPro" id="IPR000531">
    <property type="entry name" value="Beta-barrel_TonB"/>
</dbReference>
<dbReference type="Gene3D" id="2.60.40.1120">
    <property type="entry name" value="Carboxypeptidase-like, regulatory domain"/>
    <property type="match status" value="1"/>
</dbReference>
<comment type="similarity">
    <text evidence="10 11">Belongs to the TonB-dependent receptor family.</text>
</comment>
<dbReference type="PANTHER" id="PTHR30069">
    <property type="entry name" value="TONB-DEPENDENT OUTER MEMBRANE RECEPTOR"/>
    <property type="match status" value="1"/>
</dbReference>
<evidence type="ECO:0000259" key="13">
    <source>
        <dbReference type="Pfam" id="PF00593"/>
    </source>
</evidence>
<evidence type="ECO:0000259" key="14">
    <source>
        <dbReference type="Pfam" id="PF07715"/>
    </source>
</evidence>
<dbReference type="SUPFAM" id="SSF56935">
    <property type="entry name" value="Porins"/>
    <property type="match status" value="1"/>
</dbReference>
<feature type="domain" description="TonB-dependent receptor plug" evidence="14">
    <location>
        <begin position="111"/>
        <end position="217"/>
    </location>
</feature>
<keyword evidence="5 12" id="KW-0732">Signal</keyword>
<dbReference type="Gene3D" id="2.170.130.10">
    <property type="entry name" value="TonB-dependent receptor, plug domain"/>
    <property type="match status" value="1"/>
</dbReference>
<dbReference type="EMBL" id="CP002305">
    <property type="protein sequence ID" value="ADQ17948.1"/>
    <property type="molecule type" value="Genomic_DNA"/>
</dbReference>
<comment type="subcellular location">
    <subcellularLocation>
        <location evidence="1 10">Cell outer membrane</location>
        <topology evidence="1 10">Multi-pass membrane protein</topology>
    </subcellularLocation>
</comment>
<dbReference type="InterPro" id="IPR023996">
    <property type="entry name" value="TonB-dep_OMP_SusC/RagA"/>
</dbReference>
<feature type="domain" description="TonB-dependent receptor-like beta-barrel" evidence="13">
    <location>
        <begin position="357"/>
        <end position="932"/>
    </location>
</feature>
<proteinExistence type="inferred from homology"/>
<keyword evidence="8 15" id="KW-0675">Receptor</keyword>
<feature type="chain" id="PRO_5003185861" evidence="12">
    <location>
        <begin position="19"/>
        <end position="969"/>
    </location>
</feature>
<dbReference type="Pfam" id="PF13715">
    <property type="entry name" value="CarbopepD_reg_2"/>
    <property type="match status" value="1"/>
</dbReference>
<keyword evidence="16" id="KW-1185">Reference proteome</keyword>
<evidence type="ECO:0000256" key="8">
    <source>
        <dbReference type="ARBA" id="ARBA00023170"/>
    </source>
</evidence>
<sequence length="969" mass="106983">MRLNFTLLFFLLLGQAMAQKTSISGRLSDSTGEPIAGAAVVELGTVNATITNAEGEFSLQVSRSGARLKISSVGFHSIEVDAKDSFMNLTLAHNDSHLDELVVTGYSAQRQQEISASIVKVDAKALKDVKSPNVSNLLQGKVAGVNVVSGSGRPGDNATIRIRGRSSISSSSSPLWVVDGVIAHGTPNINPSDIETVTVLKDAAASTLYGSRGANGVIVITTKRASGDGTFTVSLNTGASHYNRGNFQLMNSQQMWDYYQSFSNPNAIPNNITSEVLKTDYNWLDNGTQAGQFRDYSGSYVGKTEKTTFYASGNYYKEEGSVKGFVYDRISGRMNLEHALTKRLTFKPKVNATYTTTDSRQHSLYDMYLNMPWDKPYDENGKILNPQAGGITWYGRDNRNYLYDQQFNYGKGQVFDIQTNLDFSYKIASFLTFESMNNLAYYTNTSMSYTDPQSNSGLSNVGSIYQFADKRIVRFFNQMLKYNNSFGKHNVSALAGYEYSDYVYSSVNATGKGIAPGSEIVGNAADFQGMGGTKNDYAFQSGMLQVNYGFADRYNVQASYRLDGSSRFGADKRYGSFYALSAAWNVHNETFFNWKAMDHLKLRLSYGEVGNVPTGYYSSYSLYSLNGQYNGMPAAIPGQYNNPLVSWEKSKDANLGIEFGLVNRLDFTVDLYNKNTDDLLTYISFPSTAGWSGYYENVGAVRNKGIEVAVNADLLGVNSPVSWTLGLNWAHNQNRIEALKDGVDIPAGNKRYSEGRDIDSWYMRKWAGVNPENGAPQWEILNPETGEVTLSSNYNAATLQYVGTSSPKYQGGAFTRIGFKGLSLNVNMAYLKGAFAYHSARELFDSDGAYPSYNQMVFKEGWSRWSTDNKQATHPLASYSNTNNSNKTSSRYLEDASFLRLRNVTLSYELASDLVKRAKLKSASIYVSGDNLWISTPFSGIDPEAALYGDATSQYPSPKRITFGLNVSF</sequence>
<dbReference type="InterPro" id="IPR037066">
    <property type="entry name" value="Plug_dom_sf"/>
</dbReference>
<keyword evidence="6 11" id="KW-0798">TonB box</keyword>
<keyword evidence="4 10" id="KW-0812">Transmembrane</keyword>
<dbReference type="OrthoDB" id="9768177at2"/>
<dbReference type="InterPro" id="IPR039426">
    <property type="entry name" value="TonB-dep_rcpt-like"/>
</dbReference>
<dbReference type="Proteomes" id="UP000007435">
    <property type="component" value="Chromosome"/>
</dbReference>
<protein>
    <submittedName>
        <fullName evidence="15">TonB-dependent receptor plug</fullName>
    </submittedName>
</protein>